<evidence type="ECO:0000313" key="2">
    <source>
        <dbReference type="Proteomes" id="UP001234202"/>
    </source>
</evidence>
<sequence length="143" mass="15990">MYSSTGISLKGLLSEYDMLEPNDDADLEMIAPNEYSGDYRGSKSSIEILPEVSSPEWLQKEMILAKAYNTMASYLSPRNIRISGKQKAPSQDVVEALKLCVLHPQGSQIPSLMADFQQEVSTMFPLVESDIEKHFASIKVWLT</sequence>
<protein>
    <submittedName>
        <fullName evidence="1">Uncharacterized protein</fullName>
    </submittedName>
</protein>
<accession>A0ACC2XRQ6</accession>
<evidence type="ECO:0000313" key="1">
    <source>
        <dbReference type="EMBL" id="KAJ9126637.1"/>
    </source>
</evidence>
<proteinExistence type="predicted"/>
<organism evidence="1 2">
    <name type="scientific">Naganishia onofrii</name>
    <dbReference type="NCBI Taxonomy" id="1851511"/>
    <lineage>
        <taxon>Eukaryota</taxon>
        <taxon>Fungi</taxon>
        <taxon>Dikarya</taxon>
        <taxon>Basidiomycota</taxon>
        <taxon>Agaricomycotina</taxon>
        <taxon>Tremellomycetes</taxon>
        <taxon>Filobasidiales</taxon>
        <taxon>Filobasidiaceae</taxon>
        <taxon>Naganishia</taxon>
    </lineage>
</organism>
<name>A0ACC2XRQ6_9TREE</name>
<gene>
    <name evidence="1" type="ORF">QFC24_001666</name>
</gene>
<keyword evidence="2" id="KW-1185">Reference proteome</keyword>
<dbReference type="Proteomes" id="UP001234202">
    <property type="component" value="Unassembled WGS sequence"/>
</dbReference>
<reference evidence="1" key="1">
    <citation type="submission" date="2023-04" db="EMBL/GenBank/DDBJ databases">
        <title>Draft Genome sequencing of Naganishia species isolated from polar environments using Oxford Nanopore Technology.</title>
        <authorList>
            <person name="Leo P."/>
            <person name="Venkateswaran K."/>
        </authorList>
    </citation>
    <scope>NUCLEOTIDE SEQUENCE</scope>
    <source>
        <strain evidence="1">DBVPG 5303</strain>
    </source>
</reference>
<dbReference type="EMBL" id="JASBWV010000004">
    <property type="protein sequence ID" value="KAJ9126637.1"/>
    <property type="molecule type" value="Genomic_DNA"/>
</dbReference>
<comment type="caution">
    <text evidence="1">The sequence shown here is derived from an EMBL/GenBank/DDBJ whole genome shotgun (WGS) entry which is preliminary data.</text>
</comment>